<proteinExistence type="predicted"/>
<evidence type="ECO:0008006" key="3">
    <source>
        <dbReference type="Google" id="ProtNLM"/>
    </source>
</evidence>
<reference evidence="1" key="1">
    <citation type="submission" date="2021-11" db="EMBL/GenBank/DDBJ databases">
        <title>Vibrio ZSDE26 sp. nov. and Vibrio ZSDZ34 sp. nov., isolated from coastal seawater in Qingdao.</title>
        <authorList>
            <person name="Zhang P."/>
        </authorList>
    </citation>
    <scope>NUCLEOTIDE SEQUENCE</scope>
    <source>
        <strain evidence="1">ZSDZ34</strain>
    </source>
</reference>
<evidence type="ECO:0000313" key="1">
    <source>
        <dbReference type="EMBL" id="MCJ2375341.1"/>
    </source>
</evidence>
<dbReference type="Gene3D" id="3.40.50.2000">
    <property type="entry name" value="Glycogen Phosphorylase B"/>
    <property type="match status" value="1"/>
</dbReference>
<sequence length="404" mass="46244">MSVHKSHCLIFDAAVSATTRETTQRALTNCAHNHVDYTILTKDKKSWQKSEFCAHHNVQFSLLPDWVSQQSHSTLQRWSSHFILLLMLLWNLGFRRKKDLVIGISNPYLDKPLYQMRLWFGFQLTQFVQEKFTPNASSGKGCCQSDRLFYLPSLAEDIIKAIECFQHAELPEIQANHCAQIKFASLNAQEMIPDLSLSDWPSQCQYNTPKLFWSASSDPNESFLDIIESLKTLSQQRAIQGAICFRKKANAILHSQYEAMPMTPIKGIEWFENAPYIDALRSQCNILLISPNHLNVERDVLFAMAAGMCVVLPKDNSYWDNQLTENIHCMKYQPQNLQSLVETINALLDDCDLIYQIGLNASELAQKIQGVDSYKTISRYINQTLEPRDKTVVDTDIVKKRSGI</sequence>
<dbReference type="RefSeq" id="WP_244354258.1">
    <property type="nucleotide sequence ID" value="NZ_JAJNNZ010000001.1"/>
</dbReference>
<evidence type="ECO:0000313" key="2">
    <source>
        <dbReference type="Proteomes" id="UP001139488"/>
    </source>
</evidence>
<dbReference type="SUPFAM" id="SSF53756">
    <property type="entry name" value="UDP-Glycosyltransferase/glycogen phosphorylase"/>
    <property type="match status" value="1"/>
</dbReference>
<dbReference type="Proteomes" id="UP001139488">
    <property type="component" value="Unassembled WGS sequence"/>
</dbReference>
<dbReference type="EMBL" id="JAJNNZ010000001">
    <property type="protein sequence ID" value="MCJ2375341.1"/>
    <property type="molecule type" value="Genomic_DNA"/>
</dbReference>
<protein>
    <recommendedName>
        <fullName evidence="3">Glycosyltransferase</fullName>
    </recommendedName>
</protein>
<keyword evidence="2" id="KW-1185">Reference proteome</keyword>
<accession>A0A9X2AUP5</accession>
<name>A0A9X2AUP5_9VIBR</name>
<gene>
    <name evidence="1" type="ORF">LNL84_00675</name>
</gene>
<comment type="caution">
    <text evidence="1">The sequence shown here is derived from an EMBL/GenBank/DDBJ whole genome shotgun (WGS) entry which is preliminary data.</text>
</comment>
<organism evidence="1 2">
    <name type="scientific">Vibrio gelatinilyticus</name>
    <dbReference type="NCBI Taxonomy" id="2893468"/>
    <lineage>
        <taxon>Bacteria</taxon>
        <taxon>Pseudomonadati</taxon>
        <taxon>Pseudomonadota</taxon>
        <taxon>Gammaproteobacteria</taxon>
        <taxon>Vibrionales</taxon>
        <taxon>Vibrionaceae</taxon>
        <taxon>Vibrio</taxon>
    </lineage>
</organism>
<dbReference type="AlphaFoldDB" id="A0A9X2AUP5"/>